<dbReference type="Proteomes" id="UP000054097">
    <property type="component" value="Unassembled WGS sequence"/>
</dbReference>
<proteinExistence type="predicted"/>
<dbReference type="AlphaFoldDB" id="A0A0C3BAQ3"/>
<accession>A0A0C3BAQ3</accession>
<feature type="region of interest" description="Disordered" evidence="1">
    <location>
        <begin position="165"/>
        <end position="196"/>
    </location>
</feature>
<evidence type="ECO:0000256" key="1">
    <source>
        <dbReference type="SAM" id="MobiDB-lite"/>
    </source>
</evidence>
<organism evidence="3 4">
    <name type="scientific">Serendipita vermifera MAFF 305830</name>
    <dbReference type="NCBI Taxonomy" id="933852"/>
    <lineage>
        <taxon>Eukaryota</taxon>
        <taxon>Fungi</taxon>
        <taxon>Dikarya</taxon>
        <taxon>Basidiomycota</taxon>
        <taxon>Agaricomycotina</taxon>
        <taxon>Agaricomycetes</taxon>
        <taxon>Sebacinales</taxon>
        <taxon>Serendipitaceae</taxon>
        <taxon>Serendipita</taxon>
    </lineage>
</organism>
<name>A0A0C3BAQ3_SERVB</name>
<feature type="compositionally biased region" description="Basic residues" evidence="1">
    <location>
        <begin position="165"/>
        <end position="180"/>
    </location>
</feature>
<evidence type="ECO:0000313" key="3">
    <source>
        <dbReference type="EMBL" id="KIM29174.1"/>
    </source>
</evidence>
<feature type="compositionally biased region" description="Basic and acidic residues" evidence="1">
    <location>
        <begin position="181"/>
        <end position="196"/>
    </location>
</feature>
<reference evidence="3 4" key="1">
    <citation type="submission" date="2014-04" db="EMBL/GenBank/DDBJ databases">
        <authorList>
            <consortium name="DOE Joint Genome Institute"/>
            <person name="Kuo A."/>
            <person name="Zuccaro A."/>
            <person name="Kohler A."/>
            <person name="Nagy L.G."/>
            <person name="Floudas D."/>
            <person name="Copeland A."/>
            <person name="Barry K.W."/>
            <person name="Cichocki N."/>
            <person name="Veneault-Fourrey C."/>
            <person name="LaButti K."/>
            <person name="Lindquist E.A."/>
            <person name="Lipzen A."/>
            <person name="Lundell T."/>
            <person name="Morin E."/>
            <person name="Murat C."/>
            <person name="Sun H."/>
            <person name="Tunlid A."/>
            <person name="Henrissat B."/>
            <person name="Grigoriev I.V."/>
            <person name="Hibbett D.S."/>
            <person name="Martin F."/>
            <person name="Nordberg H.P."/>
            <person name="Cantor M.N."/>
            <person name="Hua S.X."/>
        </authorList>
    </citation>
    <scope>NUCLEOTIDE SEQUENCE [LARGE SCALE GENOMIC DNA]</scope>
    <source>
        <strain evidence="3 4">MAFF 305830</strain>
    </source>
</reference>
<feature type="signal peptide" evidence="2">
    <location>
        <begin position="1"/>
        <end position="21"/>
    </location>
</feature>
<evidence type="ECO:0000313" key="4">
    <source>
        <dbReference type="Proteomes" id="UP000054097"/>
    </source>
</evidence>
<feature type="chain" id="PRO_5002172563" evidence="2">
    <location>
        <begin position="22"/>
        <end position="196"/>
    </location>
</feature>
<reference evidence="4" key="2">
    <citation type="submission" date="2015-01" db="EMBL/GenBank/DDBJ databases">
        <title>Evolutionary Origins and Diversification of the Mycorrhizal Mutualists.</title>
        <authorList>
            <consortium name="DOE Joint Genome Institute"/>
            <consortium name="Mycorrhizal Genomics Consortium"/>
            <person name="Kohler A."/>
            <person name="Kuo A."/>
            <person name="Nagy L.G."/>
            <person name="Floudas D."/>
            <person name="Copeland A."/>
            <person name="Barry K.W."/>
            <person name="Cichocki N."/>
            <person name="Veneault-Fourrey C."/>
            <person name="LaButti K."/>
            <person name="Lindquist E.A."/>
            <person name="Lipzen A."/>
            <person name="Lundell T."/>
            <person name="Morin E."/>
            <person name="Murat C."/>
            <person name="Riley R."/>
            <person name="Ohm R."/>
            <person name="Sun H."/>
            <person name="Tunlid A."/>
            <person name="Henrissat B."/>
            <person name="Grigoriev I.V."/>
            <person name="Hibbett D.S."/>
            <person name="Martin F."/>
        </authorList>
    </citation>
    <scope>NUCLEOTIDE SEQUENCE [LARGE SCALE GENOMIC DNA]</scope>
    <source>
        <strain evidence="4">MAFF 305830</strain>
    </source>
</reference>
<dbReference type="HOGENOM" id="CLU_1390990_0_0_1"/>
<gene>
    <name evidence="3" type="ORF">M408DRAFT_328874</name>
</gene>
<feature type="region of interest" description="Disordered" evidence="1">
    <location>
        <begin position="95"/>
        <end position="129"/>
    </location>
</feature>
<evidence type="ECO:0000256" key="2">
    <source>
        <dbReference type="SAM" id="SignalP"/>
    </source>
</evidence>
<sequence>MHLSSILLPLLALGISPAAFAAPILSKPDLILAHSNNVGGMQMAFAHAPSVATEDSVIHAKEKTHPHPGREVLKPADMRGALVFGKRSLEEPEDFKTRPKYVAPKPPARKTRLAITPPESGENHHIEPKLIARGTKESGEEKADHKQPTGRVIWLGRKLARLFYHGRSKHQNKNAHKASAHNHDEKHSKVQDQDDA</sequence>
<dbReference type="EMBL" id="KN824289">
    <property type="protein sequence ID" value="KIM29174.1"/>
    <property type="molecule type" value="Genomic_DNA"/>
</dbReference>
<keyword evidence="4" id="KW-1185">Reference proteome</keyword>
<protein>
    <submittedName>
        <fullName evidence="3">Uncharacterized protein</fullName>
    </submittedName>
</protein>
<keyword evidence="2" id="KW-0732">Signal</keyword>